<keyword evidence="1" id="KW-0472">Membrane</keyword>
<dbReference type="EMBL" id="CAEZSF010000160">
    <property type="protein sequence ID" value="CAB4548308.1"/>
    <property type="molecule type" value="Genomic_DNA"/>
</dbReference>
<name>A0A6J6CE85_9ZZZZ</name>
<feature type="transmembrane region" description="Helical" evidence="1">
    <location>
        <begin position="16"/>
        <end position="35"/>
    </location>
</feature>
<accession>A0A6J6CE85</accession>
<evidence type="ECO:0000313" key="2">
    <source>
        <dbReference type="EMBL" id="CAB4548308.1"/>
    </source>
</evidence>
<dbReference type="AlphaFoldDB" id="A0A6J6CE85"/>
<sequence length="51" mass="5984">MGEWSDSRYRRSMNEWAPILVAGGIIAVVAIRETLRWRGRRWRKSGPRGNQ</sequence>
<evidence type="ECO:0000256" key="1">
    <source>
        <dbReference type="SAM" id="Phobius"/>
    </source>
</evidence>
<proteinExistence type="predicted"/>
<protein>
    <submittedName>
        <fullName evidence="2">Unannotated protein</fullName>
    </submittedName>
</protein>
<organism evidence="2">
    <name type="scientific">freshwater metagenome</name>
    <dbReference type="NCBI Taxonomy" id="449393"/>
    <lineage>
        <taxon>unclassified sequences</taxon>
        <taxon>metagenomes</taxon>
        <taxon>ecological metagenomes</taxon>
    </lineage>
</organism>
<reference evidence="2" key="1">
    <citation type="submission" date="2020-05" db="EMBL/GenBank/DDBJ databases">
        <authorList>
            <person name="Chiriac C."/>
            <person name="Salcher M."/>
            <person name="Ghai R."/>
            <person name="Kavagutti S V."/>
        </authorList>
    </citation>
    <scope>NUCLEOTIDE SEQUENCE</scope>
</reference>
<keyword evidence="1" id="KW-1133">Transmembrane helix</keyword>
<keyword evidence="1" id="KW-0812">Transmembrane</keyword>
<gene>
    <name evidence="2" type="ORF">UFOPK1358_01451</name>
</gene>